<dbReference type="PANTHER" id="PTHR23412">
    <property type="entry name" value="STEREOCILIN RELATED"/>
    <property type="match status" value="1"/>
</dbReference>
<evidence type="ECO:0000256" key="1">
    <source>
        <dbReference type="ARBA" id="ARBA00022729"/>
    </source>
</evidence>
<sequence>MGFNFGSFWTTPESAQSLLGIQKNKAKKNRLSEFLYNITTYLQKEESNEQEDEAWDTFLQQFLQAPVEKSPTLPLLKLHDFLVSLRGSQNWSVLLSFIQSVFTSISSSQNALQLLGHNWEMLGGLMDTLFQALLSGTLTHTATLQGVLCLLMGHSNCGLLPVPILKLLLPFEGNNWTPVVNVQSGISVASHGKYRPFSMLSEGLKDKHSNSSRFSSLSEQEEVQNVLEIIYRSKDKERETTAVDAEGSPENVVWDVLEDLRYNLMKRMERSVYDNLNRKVSRMKGTLMNRVSSVIGIPHADQNGKCSVGNLQQLLLWGIKHNVSWNVHSLGFTSSSFPSAPPILTCGKPAWKTEVKAHNISKRSQTEVLEEPQPYTEVLEAVCNDSISGLPGVSNFTVFLYCNVYNATGYSVDTTYDLQAACSDAAWYLSSMEEDSFWVWVCREYFPLEFNTTVCKNTSFSKRSQDLSIMSDLCTNVFNSSEAVRELRNNIKCSELWQGVPMNPKSLKACLFDNKTFLIEKLCSNNSISSMPEDTRVWVIKLCERHMVKTMLNANYSSCNYKSWDSNSFQNTTLVEECKGINMQDFKDLVCKNVSLYFSLKAIHPWVVDYCWKNASFNGKCFLQRLADALPLSPSFDTSQLCKNPVSYIIGLISQLSQCDSESYGWALNVQYLLKMLDFLFTFSDPEQIGKETRDRLGEAILLSSLLDNSSFWASFKKNSSLSILQTVELYLEMENSDTNKEDLLSCFSPVLWELIQKEENATALEILLQEYLHMPKEGFQKVLMSAENDAVERFLSLMHRSWPRIQVSQPDEKGLESLTSMVIQKFPRLTPQIFVDLSQFIPFMSISDIVSFPLYLLANQSVLEAIRIHSPDMKIAQKRAFVKRLLQANMFGDIPSWPPHFLESVQPLLPYLPFCHFIQLSPEQIKLLADGWKDVNLGMMHGRFVAQCLMNQSQDVDKIQRLEGFLCYLTYEDLQNLQPFHYPLGVLEKKLLECISKKTLSPHGRLAYSLVNVLRNVNVHSLDFNELVTWRSLLSELGVSFFHTLPHRHVNNLLTQLQAADLSLAQGFLLFSHVTPKSNLAEKVICGLHSLIPVLSPDYLRSLPSHLLTRACQCLGSSLALLSAAQKAAIMQSLRDPFGQLSTAFHLNCLLQLVQEVSIILSGDIRALRLKLIDRLSNESLKLFLEYAHKNPKAFMELPPYKKSVLAQKALYALQMQGNGMITAEEMDLLGPLFGFIGEENISVIHRKHLLLHLDELKMYCISEEFSRHLGQILVEDDMLGHPSKWTDKHIEQIGRLIFHLTPETLSCIPKDMLGQDILEWLLESQREWEDSEIGIICTKQNSHIQSRVRKIKKLLASALTKNGFRISREPIPSCSDMRATFPSAWSAAQISGMSLSDFEGCLNIITEDADLSVDQAKAALGKIKQLFGPVKSMSLVQILQMGQLIAHMAEKDLNEMDTSDWAVVSFLGRMNSWTPKQMKTLVFNILKEHKKMASDLDLMELTALGHLLCGLGIQEIKQMNIQEFSQAAVFVGTLKLKCSETQLETLADLITSSSAFGAVSRWGPEIFTEIGTLAAGLPDIVLSSLISDQIHGLTPDAISLIPAPKFAVVFSPAQLSSFTSDQAMAVSPEQYEHLSNQQRQAISSAQYEGEVHQDSRGENSMGSHVAWNPAIHVIAMLLILL</sequence>
<dbReference type="EMBL" id="DYDO01000002">
    <property type="protein sequence ID" value="DBA31844.1"/>
    <property type="molecule type" value="Genomic_DNA"/>
</dbReference>
<evidence type="ECO:0000259" key="3">
    <source>
        <dbReference type="Pfam" id="PF21058"/>
    </source>
</evidence>
<evidence type="ECO:0000313" key="5">
    <source>
        <dbReference type="Proteomes" id="UP001181693"/>
    </source>
</evidence>
<proteinExistence type="predicted"/>
<reference evidence="4" key="1">
    <citation type="thesis" date="2020" institute="ProQuest LLC" country="789 East Eisenhower Parkway, Ann Arbor, MI, USA">
        <title>Comparative Genomics and Chromosome Evolution.</title>
        <authorList>
            <person name="Mudd A.B."/>
        </authorList>
    </citation>
    <scope>NUCLEOTIDE SEQUENCE</scope>
    <source>
        <strain evidence="4">1538</strain>
        <tissue evidence="4">Blood</tissue>
    </source>
</reference>
<name>A0AAV3AK53_PYXAD</name>
<comment type="caution">
    <text evidence="4">The sequence shown here is derived from an EMBL/GenBank/DDBJ whole genome shotgun (WGS) entry which is preliminary data.</text>
</comment>
<dbReference type="Proteomes" id="UP001181693">
    <property type="component" value="Unassembled WGS sequence"/>
</dbReference>
<evidence type="ECO:0000256" key="2">
    <source>
        <dbReference type="ARBA" id="ARBA00023180"/>
    </source>
</evidence>
<accession>A0AAV3AK53</accession>
<feature type="domain" description="Stereocilin LRR" evidence="3">
    <location>
        <begin position="715"/>
        <end position="1108"/>
    </location>
</feature>
<dbReference type="InterPro" id="IPR048992">
    <property type="entry name" value="Stereocilin_LRR"/>
</dbReference>
<gene>
    <name evidence="4" type="ORF">GDO54_007615</name>
</gene>
<evidence type="ECO:0000313" key="4">
    <source>
        <dbReference type="EMBL" id="DBA31844.1"/>
    </source>
</evidence>
<protein>
    <recommendedName>
        <fullName evidence="3">Stereocilin LRR domain-containing protein</fullName>
    </recommendedName>
</protein>
<dbReference type="Pfam" id="PF21058">
    <property type="entry name" value="Stereocilin"/>
    <property type="match status" value="1"/>
</dbReference>
<dbReference type="PANTHER" id="PTHR23412:SF14">
    <property type="entry name" value="STEREOCILIN-RELATED"/>
    <property type="match status" value="1"/>
</dbReference>
<keyword evidence="5" id="KW-1185">Reference proteome</keyword>
<organism evidence="4 5">
    <name type="scientific">Pyxicephalus adspersus</name>
    <name type="common">African bullfrog</name>
    <dbReference type="NCBI Taxonomy" id="30357"/>
    <lineage>
        <taxon>Eukaryota</taxon>
        <taxon>Metazoa</taxon>
        <taxon>Chordata</taxon>
        <taxon>Craniata</taxon>
        <taxon>Vertebrata</taxon>
        <taxon>Euteleostomi</taxon>
        <taxon>Amphibia</taxon>
        <taxon>Batrachia</taxon>
        <taxon>Anura</taxon>
        <taxon>Neobatrachia</taxon>
        <taxon>Ranoidea</taxon>
        <taxon>Pyxicephalidae</taxon>
        <taxon>Pyxicephalinae</taxon>
        <taxon>Pyxicephalus</taxon>
    </lineage>
</organism>
<keyword evidence="2" id="KW-0325">Glycoprotein</keyword>
<dbReference type="GO" id="GO:0032426">
    <property type="term" value="C:stereocilium tip"/>
    <property type="evidence" value="ECO:0007669"/>
    <property type="project" value="TreeGrafter"/>
</dbReference>
<dbReference type="GO" id="GO:0007160">
    <property type="term" value="P:cell-matrix adhesion"/>
    <property type="evidence" value="ECO:0007669"/>
    <property type="project" value="TreeGrafter"/>
</dbReference>
<dbReference type="GO" id="GO:0060091">
    <property type="term" value="C:kinocilium"/>
    <property type="evidence" value="ECO:0007669"/>
    <property type="project" value="TreeGrafter"/>
</dbReference>
<dbReference type="InterPro" id="IPR026664">
    <property type="entry name" value="Stereocilin-rel"/>
</dbReference>
<keyword evidence="1" id="KW-0732">Signal</keyword>
<dbReference type="GO" id="GO:0009986">
    <property type="term" value="C:cell surface"/>
    <property type="evidence" value="ECO:0007669"/>
    <property type="project" value="TreeGrafter"/>
</dbReference>